<reference evidence="1 2" key="1">
    <citation type="journal article" date="2011" name="J. Microbiol.">
        <title>Gramella jeungdoensis sp. nov., isolated from a solar saltern in Korea.</title>
        <authorList>
            <person name="Joung Y."/>
            <person name="Kim H."/>
            <person name="Jang T."/>
            <person name="Ahn T.S."/>
            <person name="Joh K."/>
        </authorList>
    </citation>
    <scope>NUCLEOTIDE SEQUENCE [LARGE SCALE GENOMIC DNA]</scope>
    <source>
        <strain evidence="1 2">KCTC 23123</strain>
    </source>
</reference>
<sequence length="258" mass="29592">MWFKLKSYFLFFKKSTNKHGVHSPFVYNLVTTCFNKKTASDSLKLMNSILNYSYNNNTHIVVNDFGKGSKIFKDSNREVAKIAKVAGISKKRAVLLIRLITYFKPKTILELGTSVGLSTAALSIGNPKASIITIEGCKNTAKKAEELFSKFKLSNIKLINREFKDALPKLVTNTTFDFIYFDGNHQKEATLNYFKQCLVAATNNSVFIFDDINWSKEMQEAWEEIKKNPKVTITVDTYFWGIVFFRTQQAKQHFTIRV</sequence>
<dbReference type="Pfam" id="PF13578">
    <property type="entry name" value="Methyltransf_24"/>
    <property type="match status" value="1"/>
</dbReference>
<keyword evidence="1" id="KW-0808">Transferase</keyword>
<gene>
    <name evidence="1" type="ORF">E2488_00655</name>
</gene>
<keyword evidence="2" id="KW-1185">Reference proteome</keyword>
<dbReference type="AlphaFoldDB" id="A0A4Y8AV18"/>
<dbReference type="SUPFAM" id="SSF53335">
    <property type="entry name" value="S-adenosyl-L-methionine-dependent methyltransferases"/>
    <property type="match status" value="1"/>
</dbReference>
<accession>A0A4Y8AV18</accession>
<dbReference type="EMBL" id="SNQI01000001">
    <property type="protein sequence ID" value="TEW76393.1"/>
    <property type="molecule type" value="Genomic_DNA"/>
</dbReference>
<protein>
    <submittedName>
        <fullName evidence="1">Methyltransferase domain-containing protein</fullName>
    </submittedName>
</protein>
<dbReference type="PANTHER" id="PTHR43836:SF2">
    <property type="entry name" value="CATECHOL O-METHYLTRANSFERASE 1-RELATED"/>
    <property type="match status" value="1"/>
</dbReference>
<organism evidence="1 2">
    <name type="scientific">Gramella jeungdoensis</name>
    <dbReference type="NCBI Taxonomy" id="708091"/>
    <lineage>
        <taxon>Bacteria</taxon>
        <taxon>Pseudomonadati</taxon>
        <taxon>Bacteroidota</taxon>
        <taxon>Flavobacteriia</taxon>
        <taxon>Flavobacteriales</taxon>
        <taxon>Flavobacteriaceae</taxon>
        <taxon>Christiangramia</taxon>
    </lineage>
</organism>
<proteinExistence type="predicted"/>
<keyword evidence="1" id="KW-0489">Methyltransferase</keyword>
<dbReference type="PANTHER" id="PTHR43836">
    <property type="entry name" value="CATECHOL O-METHYLTRANSFERASE 1-RELATED"/>
    <property type="match status" value="1"/>
</dbReference>
<dbReference type="OrthoDB" id="5464618at2"/>
<dbReference type="Proteomes" id="UP000298517">
    <property type="component" value="Unassembled WGS sequence"/>
</dbReference>
<dbReference type="CDD" id="cd02440">
    <property type="entry name" value="AdoMet_MTases"/>
    <property type="match status" value="1"/>
</dbReference>
<dbReference type="GO" id="GO:0008171">
    <property type="term" value="F:O-methyltransferase activity"/>
    <property type="evidence" value="ECO:0007669"/>
    <property type="project" value="TreeGrafter"/>
</dbReference>
<dbReference type="GO" id="GO:0032259">
    <property type="term" value="P:methylation"/>
    <property type="evidence" value="ECO:0007669"/>
    <property type="project" value="UniProtKB-KW"/>
</dbReference>
<evidence type="ECO:0000313" key="2">
    <source>
        <dbReference type="Proteomes" id="UP000298517"/>
    </source>
</evidence>
<dbReference type="Gene3D" id="3.40.50.150">
    <property type="entry name" value="Vaccinia Virus protein VP39"/>
    <property type="match status" value="1"/>
</dbReference>
<name>A0A4Y8AV18_9FLAO</name>
<dbReference type="InterPro" id="IPR029063">
    <property type="entry name" value="SAM-dependent_MTases_sf"/>
</dbReference>
<comment type="caution">
    <text evidence="1">The sequence shown here is derived from an EMBL/GenBank/DDBJ whole genome shotgun (WGS) entry which is preliminary data.</text>
</comment>
<evidence type="ECO:0000313" key="1">
    <source>
        <dbReference type="EMBL" id="TEW76393.1"/>
    </source>
</evidence>